<dbReference type="Gene3D" id="3.20.20.100">
    <property type="entry name" value="NADP-dependent oxidoreductase domain"/>
    <property type="match status" value="1"/>
</dbReference>
<dbReference type="Pfam" id="PF00248">
    <property type="entry name" value="Aldo_ket_red"/>
    <property type="match status" value="1"/>
</dbReference>
<name>A0A8S4RE71_9NEOP</name>
<evidence type="ECO:0000259" key="1">
    <source>
        <dbReference type="Pfam" id="PF00248"/>
    </source>
</evidence>
<dbReference type="SUPFAM" id="SSF51430">
    <property type="entry name" value="NAD(P)-linked oxidoreductase"/>
    <property type="match status" value="1"/>
</dbReference>
<evidence type="ECO:0000313" key="2">
    <source>
        <dbReference type="EMBL" id="CAH2235054.1"/>
    </source>
</evidence>
<dbReference type="EMBL" id="CAKXAJ010025110">
    <property type="protein sequence ID" value="CAH2235054.1"/>
    <property type="molecule type" value="Genomic_DNA"/>
</dbReference>
<dbReference type="GO" id="GO:0005829">
    <property type="term" value="C:cytosol"/>
    <property type="evidence" value="ECO:0007669"/>
    <property type="project" value="TreeGrafter"/>
</dbReference>
<accession>A0A8S4RE71</accession>
<sequence length="128" mass="14282">FDVILRETLPALQKVVDAGKARYIGIADYDLDLMKAIVEESEVPIAAVLSYAKSTLLDNRLEEYIPYFKSEINALQLTVGLKASPDARVWHLAGQMNLCSSSNTEDCCPFSVIFLIFLSRLLRSPRGE</sequence>
<dbReference type="PANTHER" id="PTHR42686">
    <property type="entry name" value="GH17980P-RELATED"/>
    <property type="match status" value="1"/>
</dbReference>
<dbReference type="OrthoDB" id="48988at2759"/>
<keyword evidence="3" id="KW-1185">Reference proteome</keyword>
<dbReference type="InterPro" id="IPR036812">
    <property type="entry name" value="NAD(P)_OxRdtase_dom_sf"/>
</dbReference>
<organism evidence="2 3">
    <name type="scientific">Pararge aegeria aegeria</name>
    <dbReference type="NCBI Taxonomy" id="348720"/>
    <lineage>
        <taxon>Eukaryota</taxon>
        <taxon>Metazoa</taxon>
        <taxon>Ecdysozoa</taxon>
        <taxon>Arthropoda</taxon>
        <taxon>Hexapoda</taxon>
        <taxon>Insecta</taxon>
        <taxon>Pterygota</taxon>
        <taxon>Neoptera</taxon>
        <taxon>Endopterygota</taxon>
        <taxon>Lepidoptera</taxon>
        <taxon>Glossata</taxon>
        <taxon>Ditrysia</taxon>
        <taxon>Papilionoidea</taxon>
        <taxon>Nymphalidae</taxon>
        <taxon>Satyrinae</taxon>
        <taxon>Satyrini</taxon>
        <taxon>Parargina</taxon>
        <taxon>Pararge</taxon>
    </lineage>
</organism>
<reference evidence="2" key="1">
    <citation type="submission" date="2022-03" db="EMBL/GenBank/DDBJ databases">
        <authorList>
            <person name="Lindestad O."/>
        </authorList>
    </citation>
    <scope>NUCLEOTIDE SEQUENCE</scope>
</reference>
<evidence type="ECO:0000313" key="3">
    <source>
        <dbReference type="Proteomes" id="UP000838756"/>
    </source>
</evidence>
<protein>
    <submittedName>
        <fullName evidence="2">Jg18151 protein</fullName>
    </submittedName>
</protein>
<gene>
    <name evidence="2" type="primary">jg18151</name>
    <name evidence="2" type="ORF">PAEG_LOCUS12741</name>
</gene>
<dbReference type="GO" id="GO:0016491">
    <property type="term" value="F:oxidoreductase activity"/>
    <property type="evidence" value="ECO:0007669"/>
    <property type="project" value="InterPro"/>
</dbReference>
<dbReference type="PANTHER" id="PTHR42686:SF1">
    <property type="entry name" value="GH17980P-RELATED"/>
    <property type="match status" value="1"/>
</dbReference>
<proteinExistence type="predicted"/>
<dbReference type="InterPro" id="IPR023210">
    <property type="entry name" value="NADP_OxRdtase_dom"/>
</dbReference>
<feature type="non-terminal residue" evidence="2">
    <location>
        <position position="1"/>
    </location>
</feature>
<dbReference type="AlphaFoldDB" id="A0A8S4RE71"/>
<feature type="domain" description="NADP-dependent oxidoreductase" evidence="1">
    <location>
        <begin position="5"/>
        <end position="48"/>
    </location>
</feature>
<dbReference type="InterPro" id="IPR020471">
    <property type="entry name" value="AKR"/>
</dbReference>
<dbReference type="Proteomes" id="UP000838756">
    <property type="component" value="Unassembled WGS sequence"/>
</dbReference>
<comment type="caution">
    <text evidence="2">The sequence shown here is derived from an EMBL/GenBank/DDBJ whole genome shotgun (WGS) entry which is preliminary data.</text>
</comment>